<dbReference type="EMBL" id="VSRR010005604">
    <property type="protein sequence ID" value="MPC42888.1"/>
    <property type="molecule type" value="Genomic_DNA"/>
</dbReference>
<accession>A0A5B7FCP4</accession>
<gene>
    <name evidence="1" type="ORF">E2C01_036519</name>
</gene>
<sequence>MEIQKESLPLKEWDESHERKRVQYSRAACSSQRVPAAPLPPSRCRLTHTMLLLLLMCDVFAPSTRTLKFCLVQLPPY</sequence>
<evidence type="ECO:0000313" key="2">
    <source>
        <dbReference type="Proteomes" id="UP000324222"/>
    </source>
</evidence>
<dbReference type="AlphaFoldDB" id="A0A5B7FCP4"/>
<protein>
    <submittedName>
        <fullName evidence="1">Uncharacterized protein</fullName>
    </submittedName>
</protein>
<dbReference type="Proteomes" id="UP000324222">
    <property type="component" value="Unassembled WGS sequence"/>
</dbReference>
<comment type="caution">
    <text evidence="1">The sequence shown here is derived from an EMBL/GenBank/DDBJ whole genome shotgun (WGS) entry which is preliminary data.</text>
</comment>
<keyword evidence="2" id="KW-1185">Reference proteome</keyword>
<organism evidence="1 2">
    <name type="scientific">Portunus trituberculatus</name>
    <name type="common">Swimming crab</name>
    <name type="synonym">Neptunus trituberculatus</name>
    <dbReference type="NCBI Taxonomy" id="210409"/>
    <lineage>
        <taxon>Eukaryota</taxon>
        <taxon>Metazoa</taxon>
        <taxon>Ecdysozoa</taxon>
        <taxon>Arthropoda</taxon>
        <taxon>Crustacea</taxon>
        <taxon>Multicrustacea</taxon>
        <taxon>Malacostraca</taxon>
        <taxon>Eumalacostraca</taxon>
        <taxon>Eucarida</taxon>
        <taxon>Decapoda</taxon>
        <taxon>Pleocyemata</taxon>
        <taxon>Brachyura</taxon>
        <taxon>Eubrachyura</taxon>
        <taxon>Portunoidea</taxon>
        <taxon>Portunidae</taxon>
        <taxon>Portuninae</taxon>
        <taxon>Portunus</taxon>
    </lineage>
</organism>
<evidence type="ECO:0000313" key="1">
    <source>
        <dbReference type="EMBL" id="MPC42888.1"/>
    </source>
</evidence>
<name>A0A5B7FCP4_PORTR</name>
<reference evidence="1 2" key="1">
    <citation type="submission" date="2019-05" db="EMBL/GenBank/DDBJ databases">
        <title>Another draft genome of Portunus trituberculatus and its Hox gene families provides insights of decapod evolution.</title>
        <authorList>
            <person name="Jeong J.-H."/>
            <person name="Song I."/>
            <person name="Kim S."/>
            <person name="Choi T."/>
            <person name="Kim D."/>
            <person name="Ryu S."/>
            <person name="Kim W."/>
        </authorList>
    </citation>
    <scope>NUCLEOTIDE SEQUENCE [LARGE SCALE GENOMIC DNA]</scope>
    <source>
        <tissue evidence="1">Muscle</tissue>
    </source>
</reference>
<proteinExistence type="predicted"/>